<proteinExistence type="predicted"/>
<dbReference type="STRING" id="211114.SAMN04489726_1186"/>
<gene>
    <name evidence="2" type="ORF">SAMN04489726_1186</name>
</gene>
<sequence>MHFRTATRMAVIEHARNHLALWLIALYLPFWLTAIYFILPGHRVGFVLRAAGDTVWAQGNELTQITGAINAVTQIVGFMMFTVTFRSGAFDRRLALAGFPRGHLVAAKTCVLVALSTVIACYTAALMTLFWDQRRTWLLALALLLAAMTYGAFGVLLATSVRGELEGMFLVLMISIVDVGLQNPIANHAAGNDLISMLPTYGAMQTASAAGFSSVVPYSHLALQLTWFAVLSALGLIVFHRNTRDRTALPAAYGNSRRKS</sequence>
<keyword evidence="1" id="KW-0812">Transmembrane</keyword>
<evidence type="ECO:0000256" key="1">
    <source>
        <dbReference type="SAM" id="Phobius"/>
    </source>
</evidence>
<feature type="transmembrane region" description="Helical" evidence="1">
    <location>
        <begin position="169"/>
        <end position="190"/>
    </location>
</feature>
<keyword evidence="1" id="KW-1133">Transmembrane helix</keyword>
<organism evidence="2 3">
    <name type="scientific">Allokutzneria albata</name>
    <name type="common">Kibdelosporangium albatum</name>
    <dbReference type="NCBI Taxonomy" id="211114"/>
    <lineage>
        <taxon>Bacteria</taxon>
        <taxon>Bacillati</taxon>
        <taxon>Actinomycetota</taxon>
        <taxon>Actinomycetes</taxon>
        <taxon>Pseudonocardiales</taxon>
        <taxon>Pseudonocardiaceae</taxon>
        <taxon>Allokutzneria</taxon>
    </lineage>
</organism>
<evidence type="ECO:0000313" key="2">
    <source>
        <dbReference type="EMBL" id="SDM34968.1"/>
    </source>
</evidence>
<dbReference type="Proteomes" id="UP000183376">
    <property type="component" value="Chromosome I"/>
</dbReference>
<reference evidence="2 3" key="1">
    <citation type="submission" date="2016-10" db="EMBL/GenBank/DDBJ databases">
        <authorList>
            <person name="de Groot N.N."/>
        </authorList>
    </citation>
    <scope>NUCLEOTIDE SEQUENCE [LARGE SCALE GENOMIC DNA]</scope>
    <source>
        <strain evidence="2 3">DSM 44149</strain>
    </source>
</reference>
<feature type="transmembrane region" description="Helical" evidence="1">
    <location>
        <begin position="105"/>
        <end position="131"/>
    </location>
</feature>
<evidence type="ECO:0008006" key="4">
    <source>
        <dbReference type="Google" id="ProtNLM"/>
    </source>
</evidence>
<evidence type="ECO:0000313" key="3">
    <source>
        <dbReference type="Proteomes" id="UP000183376"/>
    </source>
</evidence>
<protein>
    <recommendedName>
        <fullName evidence="4">ABC-2 type transport system permease protein</fullName>
    </recommendedName>
</protein>
<dbReference type="EMBL" id="LT629701">
    <property type="protein sequence ID" value="SDM34968.1"/>
    <property type="molecule type" value="Genomic_DNA"/>
</dbReference>
<feature type="transmembrane region" description="Helical" evidence="1">
    <location>
        <begin position="20"/>
        <end position="39"/>
    </location>
</feature>
<feature type="transmembrane region" description="Helical" evidence="1">
    <location>
        <begin position="137"/>
        <end position="157"/>
    </location>
</feature>
<dbReference type="AlphaFoldDB" id="A0A1G9SHJ1"/>
<dbReference type="eggNOG" id="ENOG502Z977">
    <property type="taxonomic scope" value="Bacteria"/>
</dbReference>
<accession>A0A1G9SHJ1</accession>
<dbReference type="OrthoDB" id="3690421at2"/>
<feature type="transmembrane region" description="Helical" evidence="1">
    <location>
        <begin position="65"/>
        <end position="85"/>
    </location>
</feature>
<feature type="transmembrane region" description="Helical" evidence="1">
    <location>
        <begin position="221"/>
        <end position="239"/>
    </location>
</feature>
<keyword evidence="1" id="KW-0472">Membrane</keyword>
<name>A0A1G9SHJ1_ALLAB</name>
<keyword evidence="3" id="KW-1185">Reference proteome</keyword>